<dbReference type="Proteomes" id="UP000272942">
    <property type="component" value="Unassembled WGS sequence"/>
</dbReference>
<accession>A0A183B9M0</accession>
<reference evidence="3" key="1">
    <citation type="submission" date="2016-06" db="UniProtKB">
        <authorList>
            <consortium name="WormBaseParasite"/>
        </authorList>
    </citation>
    <scope>IDENTIFICATION</scope>
</reference>
<organism evidence="3">
    <name type="scientific">Echinostoma caproni</name>
    <dbReference type="NCBI Taxonomy" id="27848"/>
    <lineage>
        <taxon>Eukaryota</taxon>
        <taxon>Metazoa</taxon>
        <taxon>Spiralia</taxon>
        <taxon>Lophotrochozoa</taxon>
        <taxon>Platyhelminthes</taxon>
        <taxon>Trematoda</taxon>
        <taxon>Digenea</taxon>
        <taxon>Plagiorchiida</taxon>
        <taxon>Echinostomata</taxon>
        <taxon>Echinostomatoidea</taxon>
        <taxon>Echinostomatidae</taxon>
        <taxon>Echinostoma</taxon>
    </lineage>
</organism>
<sequence length="71" mass="8005">MLHKSIDAVRLLEAVAERRYSASGQQGFTLVLFTKTFCIYELTVPTLTEARALQQSLEALCNVGKFPFLLR</sequence>
<evidence type="ECO:0000313" key="2">
    <source>
        <dbReference type="Proteomes" id="UP000272942"/>
    </source>
</evidence>
<dbReference type="OrthoDB" id="271628at2759"/>
<proteinExistence type="predicted"/>
<reference evidence="1 2" key="2">
    <citation type="submission" date="2018-11" db="EMBL/GenBank/DDBJ databases">
        <authorList>
            <consortium name="Pathogen Informatics"/>
        </authorList>
    </citation>
    <scope>NUCLEOTIDE SEQUENCE [LARGE SCALE GENOMIC DNA]</scope>
    <source>
        <strain evidence="1 2">Egypt</strain>
    </source>
</reference>
<dbReference type="EMBL" id="UZAN01062246">
    <property type="protein sequence ID" value="VDP93176.1"/>
    <property type="molecule type" value="Genomic_DNA"/>
</dbReference>
<dbReference type="AlphaFoldDB" id="A0A183B9M0"/>
<evidence type="ECO:0000313" key="1">
    <source>
        <dbReference type="EMBL" id="VDP93176.1"/>
    </source>
</evidence>
<evidence type="ECO:0000313" key="3">
    <source>
        <dbReference type="WBParaSite" id="ECPE_0001594501-mRNA-1"/>
    </source>
</evidence>
<protein>
    <submittedName>
        <fullName evidence="1 3">Uncharacterized protein</fullName>
    </submittedName>
</protein>
<gene>
    <name evidence="1" type="ORF">ECPE_LOCUS15904</name>
</gene>
<dbReference type="WBParaSite" id="ECPE_0001594501-mRNA-1">
    <property type="protein sequence ID" value="ECPE_0001594501-mRNA-1"/>
    <property type="gene ID" value="ECPE_0001594501"/>
</dbReference>
<keyword evidence="2" id="KW-1185">Reference proteome</keyword>
<name>A0A183B9M0_9TREM</name>